<gene>
    <name evidence="2" type="ORF">NBR_LOCUS22584</name>
</gene>
<reference evidence="4" key="1">
    <citation type="submission" date="2017-02" db="UniProtKB">
        <authorList>
            <consortium name="WormBaseParasite"/>
        </authorList>
    </citation>
    <scope>IDENTIFICATION</scope>
</reference>
<feature type="coiled-coil region" evidence="1">
    <location>
        <begin position="40"/>
        <end position="173"/>
    </location>
</feature>
<dbReference type="Proteomes" id="UP000271162">
    <property type="component" value="Unassembled WGS sequence"/>
</dbReference>
<reference evidence="2 3" key="2">
    <citation type="submission" date="2018-11" db="EMBL/GenBank/DDBJ databases">
        <authorList>
            <consortium name="Pathogen Informatics"/>
        </authorList>
    </citation>
    <scope>NUCLEOTIDE SEQUENCE [LARGE SCALE GENOMIC DNA]</scope>
</reference>
<evidence type="ECO:0000313" key="3">
    <source>
        <dbReference type="Proteomes" id="UP000271162"/>
    </source>
</evidence>
<keyword evidence="3" id="KW-1185">Reference proteome</keyword>
<dbReference type="AlphaFoldDB" id="A0A0N4YZB1"/>
<name>A0A0N4YZB1_NIPBR</name>
<sequence>MQRVSQLPVIVLSDVVISEKIISELRVEIERIHTQHMESVAAEQNKFLEAQKKIEQLDASEKQARNSLMEMQAQIVIAEEKLRTVEKTREKEKYEEERIREQYANALENLKTELAEAHGRISASETAESECQRLKKELDLLKKQCEDESARQKEEAETAIQDYKLKAEKMISKIKT</sequence>
<keyword evidence="1" id="KW-0175">Coiled coil</keyword>
<evidence type="ECO:0000313" key="2">
    <source>
        <dbReference type="EMBL" id="VDL87521.1"/>
    </source>
</evidence>
<evidence type="ECO:0000256" key="1">
    <source>
        <dbReference type="SAM" id="Coils"/>
    </source>
</evidence>
<dbReference type="STRING" id="27835.A0A0N4YZB1"/>
<protein>
    <submittedName>
        <fullName evidence="4">Myosin_tail_1 domain-containing protein</fullName>
    </submittedName>
</protein>
<organism evidence="4">
    <name type="scientific">Nippostrongylus brasiliensis</name>
    <name type="common">Rat hookworm</name>
    <dbReference type="NCBI Taxonomy" id="27835"/>
    <lineage>
        <taxon>Eukaryota</taxon>
        <taxon>Metazoa</taxon>
        <taxon>Ecdysozoa</taxon>
        <taxon>Nematoda</taxon>
        <taxon>Chromadorea</taxon>
        <taxon>Rhabditida</taxon>
        <taxon>Rhabditina</taxon>
        <taxon>Rhabditomorpha</taxon>
        <taxon>Strongyloidea</taxon>
        <taxon>Heligmosomidae</taxon>
        <taxon>Nippostrongylus</taxon>
    </lineage>
</organism>
<proteinExistence type="predicted"/>
<dbReference type="WBParaSite" id="NBR_0002258301-mRNA-1">
    <property type="protein sequence ID" value="NBR_0002258301-mRNA-1"/>
    <property type="gene ID" value="NBR_0002258301"/>
</dbReference>
<dbReference type="EMBL" id="UYSL01028424">
    <property type="protein sequence ID" value="VDL87521.1"/>
    <property type="molecule type" value="Genomic_DNA"/>
</dbReference>
<evidence type="ECO:0000313" key="4">
    <source>
        <dbReference type="WBParaSite" id="NBR_0002258301-mRNA-1"/>
    </source>
</evidence>
<accession>A0A0N4YZB1</accession>